<evidence type="ECO:0008006" key="3">
    <source>
        <dbReference type="Google" id="ProtNLM"/>
    </source>
</evidence>
<comment type="caution">
    <text evidence="1">The sequence shown here is derived from an EMBL/GenBank/DDBJ whole genome shotgun (WGS) entry which is preliminary data.</text>
</comment>
<sequence>MKKEKPMKGDKKGLSFLRINGQYKLEFREIANAGNQAVIEICSLVDITNHYK</sequence>
<dbReference type="RefSeq" id="WP_007667160.1">
    <property type="nucleotide sequence ID" value="NZ_ABJL02000008.1"/>
</dbReference>
<reference evidence="1 2" key="2">
    <citation type="submission" date="2008-04" db="EMBL/GenBank/DDBJ databases">
        <authorList>
            <person name="Fulton L."/>
            <person name="Clifton S."/>
            <person name="Fulton B."/>
            <person name="Xu J."/>
            <person name="Minx P."/>
            <person name="Pepin K.H."/>
            <person name="Johnson M."/>
            <person name="Thiruvilangam P."/>
            <person name="Bhonagiri V."/>
            <person name="Nash W.E."/>
            <person name="Mardis E.R."/>
            <person name="Wilson R.K."/>
        </authorList>
    </citation>
    <scope>NUCLEOTIDE SEQUENCE [LARGE SCALE GENOMIC DNA]</scope>
    <source>
        <strain evidence="1 2">DSM 17393</strain>
    </source>
</reference>
<name>B3CH13_9BACE</name>
<evidence type="ECO:0000313" key="1">
    <source>
        <dbReference type="EMBL" id="EDV05427.1"/>
    </source>
</evidence>
<organism evidence="1 2">
    <name type="scientific">Bacteroides intestinalis DSM 17393</name>
    <dbReference type="NCBI Taxonomy" id="471870"/>
    <lineage>
        <taxon>Bacteria</taxon>
        <taxon>Pseudomonadati</taxon>
        <taxon>Bacteroidota</taxon>
        <taxon>Bacteroidia</taxon>
        <taxon>Bacteroidales</taxon>
        <taxon>Bacteroidaceae</taxon>
        <taxon>Bacteroides</taxon>
    </lineage>
</organism>
<reference evidence="1 2" key="1">
    <citation type="submission" date="2008-04" db="EMBL/GenBank/DDBJ databases">
        <title>Draft genome sequence of Bacteroides intestinalis (DSM 17393).</title>
        <authorList>
            <person name="Sudarsanam P."/>
            <person name="Ley R."/>
            <person name="Guruge J."/>
            <person name="Turnbaugh P.J."/>
            <person name="Mahowald M."/>
            <person name="Liep D."/>
            <person name="Gordon J."/>
        </authorList>
    </citation>
    <scope>NUCLEOTIDE SEQUENCE [LARGE SCALE GENOMIC DNA]</scope>
    <source>
        <strain evidence="1 2">DSM 17393</strain>
    </source>
</reference>
<dbReference type="EMBL" id="ABJL02000008">
    <property type="protein sequence ID" value="EDV05427.1"/>
    <property type="molecule type" value="Genomic_DNA"/>
</dbReference>
<protein>
    <recommendedName>
        <fullName evidence="3">Toxin-antitoxin system, toxin component, RelE family</fullName>
    </recommendedName>
</protein>
<proteinExistence type="predicted"/>
<gene>
    <name evidence="1" type="ORF">BACINT_04573</name>
</gene>
<dbReference type="AlphaFoldDB" id="B3CH13"/>
<dbReference type="eggNOG" id="COG3549">
    <property type="taxonomic scope" value="Bacteria"/>
</dbReference>
<dbReference type="GeneID" id="26161770"/>
<evidence type="ECO:0000313" key="2">
    <source>
        <dbReference type="Proteomes" id="UP000004596"/>
    </source>
</evidence>
<dbReference type="STRING" id="471870.BACINT_04573"/>
<dbReference type="Proteomes" id="UP000004596">
    <property type="component" value="Unassembled WGS sequence"/>
</dbReference>
<accession>B3CH13</accession>